<comment type="similarity">
    <text evidence="1">Belongs to the serine-aspartate repeat-containing protein (SDr) family.</text>
</comment>
<proteinExistence type="inferred from homology"/>
<dbReference type="InterPro" id="IPR013783">
    <property type="entry name" value="Ig-like_fold"/>
</dbReference>
<evidence type="ECO:0000256" key="5">
    <source>
        <dbReference type="ARBA" id="ARBA00023088"/>
    </source>
</evidence>
<evidence type="ECO:0000313" key="10">
    <source>
        <dbReference type="Proteomes" id="UP000095350"/>
    </source>
</evidence>
<evidence type="ECO:0000259" key="8">
    <source>
        <dbReference type="PROSITE" id="PS50847"/>
    </source>
</evidence>
<dbReference type="SUPFAM" id="SSF49452">
    <property type="entry name" value="Starch-binding domain-like"/>
    <property type="match status" value="1"/>
</dbReference>
<keyword evidence="3" id="KW-0964">Secreted</keyword>
<dbReference type="InterPro" id="IPR019931">
    <property type="entry name" value="LPXTG_anchor"/>
</dbReference>
<dbReference type="PaxDb" id="166486-ERS852572_02571"/>
<dbReference type="Gene3D" id="2.60.40.1120">
    <property type="entry name" value="Carboxypeptidase-like, regulatory domain"/>
    <property type="match status" value="1"/>
</dbReference>
<dbReference type="OrthoDB" id="9804660at2"/>
<keyword evidence="6" id="KW-0812">Transmembrane</keyword>
<dbReference type="EMBL" id="CYXZ01000019">
    <property type="protein sequence ID" value="CUN21893.1"/>
    <property type="molecule type" value="Genomic_DNA"/>
</dbReference>
<reference evidence="9 10" key="1">
    <citation type="submission" date="2015-09" db="EMBL/GenBank/DDBJ databases">
        <authorList>
            <consortium name="Pathogen Informatics"/>
        </authorList>
    </citation>
    <scope>NUCLEOTIDE SEQUENCE [LARGE SCALE GENOMIC DNA]</scope>
    <source>
        <strain evidence="9 10">2789STDY5834960</strain>
    </source>
</reference>
<evidence type="ECO:0000313" key="9">
    <source>
        <dbReference type="EMBL" id="CUN21893.1"/>
    </source>
</evidence>
<keyword evidence="2" id="KW-0134">Cell wall</keyword>
<dbReference type="PANTHER" id="PTHR36108">
    <property type="entry name" value="COLOSSIN-B-RELATED"/>
    <property type="match status" value="1"/>
</dbReference>
<keyword evidence="6" id="KW-1133">Transmembrane helix</keyword>
<dbReference type="InterPro" id="IPR041033">
    <property type="entry name" value="SpaA_PFL_dom_1"/>
</dbReference>
<dbReference type="STRING" id="166486.ERS852572_02571"/>
<evidence type="ECO:0000256" key="1">
    <source>
        <dbReference type="ARBA" id="ARBA00007257"/>
    </source>
</evidence>
<evidence type="ECO:0000256" key="7">
    <source>
        <dbReference type="SAM" id="SignalP"/>
    </source>
</evidence>
<name>A0A173V3T4_9FIRM</name>
<feature type="signal peptide" evidence="7">
    <location>
        <begin position="1"/>
        <end position="32"/>
    </location>
</feature>
<dbReference type="RefSeq" id="WP_055194963.1">
    <property type="nucleotide sequence ID" value="NZ_CABIYH010000019.1"/>
</dbReference>
<protein>
    <submittedName>
        <fullName evidence="9">Predicted outer membrane protein</fullName>
    </submittedName>
</protein>
<gene>
    <name evidence="9" type="ORF">ERS852572_02571</name>
</gene>
<dbReference type="Pfam" id="PF08341">
    <property type="entry name" value="TED"/>
    <property type="match status" value="1"/>
</dbReference>
<evidence type="ECO:0000256" key="3">
    <source>
        <dbReference type="ARBA" id="ARBA00022525"/>
    </source>
</evidence>
<dbReference type="InterPro" id="IPR013784">
    <property type="entry name" value="Carb-bd-like_fold"/>
</dbReference>
<dbReference type="SUPFAM" id="SSF49478">
    <property type="entry name" value="Cna protein B-type domain"/>
    <property type="match status" value="1"/>
</dbReference>
<keyword evidence="5" id="KW-0572">Peptidoglycan-anchor</keyword>
<organism evidence="9 10">
    <name type="scientific">Roseburia intestinalis</name>
    <dbReference type="NCBI Taxonomy" id="166486"/>
    <lineage>
        <taxon>Bacteria</taxon>
        <taxon>Bacillati</taxon>
        <taxon>Bacillota</taxon>
        <taxon>Clostridia</taxon>
        <taxon>Lachnospirales</taxon>
        <taxon>Lachnospiraceae</taxon>
        <taxon>Roseburia</taxon>
    </lineage>
</organism>
<sequence>MKIKKPKRIMSLFLAALMCVTSLVGMGTTAYAAEETDDVYLISFPRDGDSNYNAEWGHGSLTFMNGWKTGTSRYTTVRAMGSYEGNICYCIEIGVPQQTGDSFTKKGEDFWDNYPSSYNSTISPDDIKLFIGRIFQYGYTGTISTSWRSQNEGGDKLAHAVATQLLIWETVIGERDENFNKVSTGGKDAVLDQISPNHPLYDKIMSYYNSMAASVQKHSKLPSFLSKTPGSAQEIELEWDGSKYTVTLTDSNNVLSGYKFSSNDSGVQFSVSGNKLTITAEKAPSDGLTITAEKTAQRKGVITWTDGIYGPNGGVQDTVTYAQTVNDPVKGFLKLKVSYGSAKIVKTSEDGKVDGISFRIQGNGIDKTVKTENGGQIQVDNLMPGVYTVTEQEYDRYEPQESRRVTVVAGQVATVNFNNTLKRGDIEVIKSSEDNFNEGVTFHLYGTSLSGIAVDEYAVTDKNGVATFEDVLISGTTPYTIEEVDTAIRYVIPADQTAPVKWNEVTTRNFTNILKKFTVTVTKSDAETGTAQGNASLAGAKYGIFKGEQLIDEYYTDENGQFTTKEYICDSDWTIKELEPSEGYLLDPTVHKVGAEPELYTIEHNQTANDVNEQVIKGNIAIIKHTDDGETQIETPEEGAVFEVYLKSAGSFENAKESERDTLTCDENGFAQTKDMPYGTYTVHQVSGWEGRELMDDFDVFIAKNAQTYRYLINNSNFESYIQVVKVDAETGKTIPYAGAGFQIYDPSGNLITMEFTYPTPTTVDTFYTDANGSLVTPEKLPYGQGYSIVEVQSPYGYVLDSTPVYFDVAEENSSEESGVTVIKVEKTNMPQKGTISIEKTGEVFFGVSVSGGTDENGQELPVIYQPIYETQGLPDTVYEIRAAEDVVTPDGTLRYSKGELVDTVTTDEMGFAESKELYLGKYEVKEVKAGYGMVLSDEVHTVELIYAGQNVAVTETASSFVNERQKVEVSLEKALETSELFGIGSNGEIKNISFGLFSDEELVSASGTSIPKDGLLEIITLDENGKATVKTDLPLGSYYVKELATDEHYQLSGEKYPVVFEYAGQETATVAIAVNNGEPMENKLIYGSVSGKKVDENGEGLGGALIGLFKSDDVEFIKENALMTAVSGDDGSFSFENVPYGNWYIREIEQPTGFVLDETVYDVNISENGQIVEIEIVNELIRGNIALTKVDAEYTDTKLAGAVFEVYKDSNDNGELDSEDELIGTLTEKEIGQYEMNDLLYGRYFVKETKAPEGFTLDEGVYEVFIDTDGKTYQVENTEGKGFANEPVRGNLKIVKTSSDGKVEGFAFRITGANGYDVTLETDEKGEIFIEGLRIGEYKISEVNNSASAMYILPADKEAAVQTGSTTVVEMHNELRDTPKTGDDSKLGLWLALAGVSVAGIAACGIFGFKKKKKKEDN</sequence>
<keyword evidence="4 7" id="KW-0732">Signal</keyword>
<dbReference type="Proteomes" id="UP000095350">
    <property type="component" value="Unassembled WGS sequence"/>
</dbReference>
<evidence type="ECO:0000256" key="4">
    <source>
        <dbReference type="ARBA" id="ARBA00022729"/>
    </source>
</evidence>
<dbReference type="Gene3D" id="2.60.40.10">
    <property type="entry name" value="Immunoglobulins"/>
    <property type="match status" value="9"/>
</dbReference>
<feature type="chain" id="PRO_5008013518" evidence="7">
    <location>
        <begin position="33"/>
        <end position="1419"/>
    </location>
</feature>
<feature type="domain" description="Gram-positive cocci surface proteins LPxTG" evidence="8">
    <location>
        <begin position="1379"/>
        <end position="1419"/>
    </location>
</feature>
<keyword evidence="6" id="KW-0472">Membrane</keyword>
<dbReference type="NCBIfam" id="TIGR01167">
    <property type="entry name" value="LPXTG_anchor"/>
    <property type="match status" value="1"/>
</dbReference>
<feature type="transmembrane region" description="Helical" evidence="6">
    <location>
        <begin position="1388"/>
        <end position="1410"/>
    </location>
</feature>
<evidence type="ECO:0000256" key="6">
    <source>
        <dbReference type="SAM" id="Phobius"/>
    </source>
</evidence>
<accession>A0A173V3T4</accession>
<dbReference type="GO" id="GO:0030246">
    <property type="term" value="F:carbohydrate binding"/>
    <property type="evidence" value="ECO:0007669"/>
    <property type="project" value="InterPro"/>
</dbReference>
<dbReference type="InterPro" id="IPR013552">
    <property type="entry name" value="Thioester_dom"/>
</dbReference>
<evidence type="ECO:0000256" key="2">
    <source>
        <dbReference type="ARBA" id="ARBA00022512"/>
    </source>
</evidence>
<dbReference type="PANTHER" id="PTHR36108:SF13">
    <property type="entry name" value="COLOSSIN-B-RELATED"/>
    <property type="match status" value="1"/>
</dbReference>
<dbReference type="Pfam" id="PF17802">
    <property type="entry name" value="SpaA"/>
    <property type="match status" value="9"/>
</dbReference>
<dbReference type="PROSITE" id="PS50847">
    <property type="entry name" value="GRAM_POS_ANCHORING"/>
    <property type="match status" value="1"/>
</dbReference>